<evidence type="ECO:0000256" key="2">
    <source>
        <dbReference type="ARBA" id="ARBA00004429"/>
    </source>
</evidence>
<keyword evidence="18" id="KW-1185">Reference proteome</keyword>
<dbReference type="InterPro" id="IPR003661">
    <property type="entry name" value="HisK_dim/P_dom"/>
</dbReference>
<dbReference type="InterPro" id="IPR003660">
    <property type="entry name" value="HAMP_dom"/>
</dbReference>
<evidence type="ECO:0000256" key="3">
    <source>
        <dbReference type="ARBA" id="ARBA00022475"/>
    </source>
</evidence>
<keyword evidence="3 14" id="KW-1003">Cell membrane</keyword>
<dbReference type="PROSITE" id="PS50109">
    <property type="entry name" value="HIS_KIN"/>
    <property type="match status" value="1"/>
</dbReference>
<comment type="catalytic activity">
    <reaction evidence="1 14">
        <text>ATP + protein L-histidine = ADP + protein N-phospho-L-histidine.</text>
        <dbReference type="EC" id="2.7.13.3"/>
    </reaction>
</comment>
<dbReference type="GO" id="GO:0005524">
    <property type="term" value="F:ATP binding"/>
    <property type="evidence" value="ECO:0007669"/>
    <property type="project" value="UniProtKB-KW"/>
</dbReference>
<evidence type="ECO:0000259" key="15">
    <source>
        <dbReference type="PROSITE" id="PS50109"/>
    </source>
</evidence>
<evidence type="ECO:0000256" key="11">
    <source>
        <dbReference type="ARBA" id="ARBA00022989"/>
    </source>
</evidence>
<evidence type="ECO:0000256" key="4">
    <source>
        <dbReference type="ARBA" id="ARBA00022519"/>
    </source>
</evidence>
<feature type="domain" description="HAMP" evidence="16">
    <location>
        <begin position="178"/>
        <end position="231"/>
    </location>
</feature>
<evidence type="ECO:0000256" key="13">
    <source>
        <dbReference type="ARBA" id="ARBA00023136"/>
    </source>
</evidence>
<dbReference type="EC" id="2.7.13.3" evidence="14"/>
<evidence type="ECO:0000313" key="18">
    <source>
        <dbReference type="Proteomes" id="UP000503162"/>
    </source>
</evidence>
<dbReference type="SMART" id="SM00304">
    <property type="entry name" value="HAMP"/>
    <property type="match status" value="1"/>
</dbReference>
<evidence type="ECO:0000256" key="6">
    <source>
        <dbReference type="ARBA" id="ARBA00022679"/>
    </source>
</evidence>
<dbReference type="PANTHER" id="PTHR45436">
    <property type="entry name" value="SENSOR HISTIDINE KINASE YKOH"/>
    <property type="match status" value="1"/>
</dbReference>
<evidence type="ECO:0000256" key="14">
    <source>
        <dbReference type="RuleBase" id="RU364088"/>
    </source>
</evidence>
<feature type="domain" description="Histidine kinase" evidence="15">
    <location>
        <begin position="239"/>
        <end position="452"/>
    </location>
</feature>
<dbReference type="SUPFAM" id="SSF55874">
    <property type="entry name" value="ATPase domain of HSP90 chaperone/DNA topoisomerase II/histidine kinase"/>
    <property type="match status" value="1"/>
</dbReference>
<evidence type="ECO:0000256" key="10">
    <source>
        <dbReference type="ARBA" id="ARBA00022840"/>
    </source>
</evidence>
<dbReference type="SMART" id="SM00387">
    <property type="entry name" value="HATPase_c"/>
    <property type="match status" value="1"/>
</dbReference>
<evidence type="ECO:0000256" key="7">
    <source>
        <dbReference type="ARBA" id="ARBA00022692"/>
    </source>
</evidence>
<dbReference type="GO" id="GO:0005886">
    <property type="term" value="C:plasma membrane"/>
    <property type="evidence" value="ECO:0007669"/>
    <property type="project" value="UniProtKB-SubCell"/>
</dbReference>
<keyword evidence="9 14" id="KW-0418">Kinase</keyword>
<dbReference type="RefSeq" id="WP_166228577.1">
    <property type="nucleotide sequence ID" value="NZ_CP049989.1"/>
</dbReference>
<keyword evidence="8 14" id="KW-0547">Nucleotide-binding</keyword>
<keyword evidence="5" id="KW-0597">Phosphoprotein</keyword>
<keyword evidence="11 14" id="KW-1133">Transmembrane helix</keyword>
<dbReference type="InterPro" id="IPR050428">
    <property type="entry name" value="TCS_sensor_his_kinase"/>
</dbReference>
<keyword evidence="10 14" id="KW-0067">ATP-binding</keyword>
<keyword evidence="7 14" id="KW-0812">Transmembrane</keyword>
<dbReference type="NCBIfam" id="TIGR01386">
    <property type="entry name" value="cztS_silS_copS"/>
    <property type="match status" value="1"/>
</dbReference>
<comment type="function">
    <text evidence="14">Member of a two-component regulatory system.</text>
</comment>
<dbReference type="KEGG" id="hcz:G9Q37_15620"/>
<evidence type="ECO:0000313" key="17">
    <source>
        <dbReference type="EMBL" id="QIM53480.1"/>
    </source>
</evidence>
<protein>
    <recommendedName>
        <fullName evidence="14">Sensor protein</fullName>
        <ecNumber evidence="14">2.7.13.3</ecNumber>
    </recommendedName>
</protein>
<dbReference type="Pfam" id="PF02518">
    <property type="entry name" value="HATPase_c"/>
    <property type="match status" value="1"/>
</dbReference>
<name>A0A6G8IKG3_9BURK</name>
<dbReference type="GO" id="GO:0000155">
    <property type="term" value="F:phosphorelay sensor kinase activity"/>
    <property type="evidence" value="ECO:0007669"/>
    <property type="project" value="InterPro"/>
</dbReference>
<evidence type="ECO:0000259" key="16">
    <source>
        <dbReference type="PROSITE" id="PS50885"/>
    </source>
</evidence>
<dbReference type="Gene3D" id="3.30.565.10">
    <property type="entry name" value="Histidine kinase-like ATPase, C-terminal domain"/>
    <property type="match status" value="1"/>
</dbReference>
<gene>
    <name evidence="17" type="ORF">G9Q37_15620</name>
</gene>
<dbReference type="Proteomes" id="UP000503162">
    <property type="component" value="Chromosome"/>
</dbReference>
<evidence type="ECO:0000256" key="8">
    <source>
        <dbReference type="ARBA" id="ARBA00022741"/>
    </source>
</evidence>
<dbReference type="PROSITE" id="PS50885">
    <property type="entry name" value="HAMP"/>
    <property type="match status" value="1"/>
</dbReference>
<dbReference type="PANTHER" id="PTHR45436:SF15">
    <property type="entry name" value="SENSOR HISTIDINE KINASE CUSS"/>
    <property type="match status" value="1"/>
</dbReference>
<dbReference type="SUPFAM" id="SSF158472">
    <property type="entry name" value="HAMP domain-like"/>
    <property type="match status" value="1"/>
</dbReference>
<comment type="subcellular location">
    <subcellularLocation>
        <location evidence="2">Cell inner membrane</location>
        <topology evidence="2">Multi-pass membrane protein</topology>
    </subcellularLocation>
</comment>
<keyword evidence="13 14" id="KW-0472">Membrane</keyword>
<dbReference type="Pfam" id="PF21085">
    <property type="entry name" value="CusS"/>
    <property type="match status" value="1"/>
</dbReference>
<feature type="transmembrane region" description="Helical" evidence="14">
    <location>
        <begin position="158"/>
        <end position="177"/>
    </location>
</feature>
<evidence type="ECO:0000256" key="1">
    <source>
        <dbReference type="ARBA" id="ARBA00000085"/>
    </source>
</evidence>
<organism evidence="17 18">
    <name type="scientific">Hydrogenophaga crocea</name>
    <dbReference type="NCBI Taxonomy" id="2716225"/>
    <lineage>
        <taxon>Bacteria</taxon>
        <taxon>Pseudomonadati</taxon>
        <taxon>Pseudomonadota</taxon>
        <taxon>Betaproteobacteria</taxon>
        <taxon>Burkholderiales</taxon>
        <taxon>Comamonadaceae</taxon>
        <taxon>Hydrogenophaga</taxon>
    </lineage>
</organism>
<dbReference type="AlphaFoldDB" id="A0A6G8IKG3"/>
<dbReference type="Gene3D" id="6.10.340.10">
    <property type="match status" value="1"/>
</dbReference>
<accession>A0A6G8IKG3</accession>
<dbReference type="InterPro" id="IPR006290">
    <property type="entry name" value="CztS_silS_copS"/>
</dbReference>
<dbReference type="SMART" id="SM00388">
    <property type="entry name" value="HisKA"/>
    <property type="match status" value="1"/>
</dbReference>
<dbReference type="Pfam" id="PF00672">
    <property type="entry name" value="HAMP"/>
    <property type="match status" value="1"/>
</dbReference>
<dbReference type="InterPro" id="IPR036890">
    <property type="entry name" value="HATPase_C_sf"/>
</dbReference>
<dbReference type="PRINTS" id="PR00344">
    <property type="entry name" value="BCTRLSENSOR"/>
</dbReference>
<keyword evidence="12 14" id="KW-0902">Two-component regulatory system</keyword>
<keyword evidence="6 14" id="KW-0808">Transferase</keyword>
<dbReference type="InterPro" id="IPR048590">
    <property type="entry name" value="CusS-like_sensor"/>
</dbReference>
<evidence type="ECO:0000256" key="9">
    <source>
        <dbReference type="ARBA" id="ARBA00022777"/>
    </source>
</evidence>
<dbReference type="InterPro" id="IPR036097">
    <property type="entry name" value="HisK_dim/P_sf"/>
</dbReference>
<sequence length="452" mass="49107">MSLTARLTILFAGVVALVLAGFSTLVFRETSAHFIELDRSLLMSKVHLVEEAVQASQTEDDLRRRLATSTHGHDGLYLRVSGHSGVLLEQGDLSMPDAVREGLETSLQGLAWRDTNGSLYAQRFVLDLGANAPGQISVTAAVDTSHHRHFLDDLTLKIAGYALVAVLAGTLLGWMASRGGLKPLTAMKARAERLSAQHLAERMPAESVPREMRELALSLNNMLDRLQADFERLSAFSSDLAHEMRTPVSNLLTAAQVTLAQQRTPQDYRSSLATISEELQRLARTISDMLLLAKTENLHELPLREPVDLVAEARSIVEFYEAVASEKYLTIGVDGVGEVAGDRLMIRRAISNLLSNAVRHADAGSTVSIVVRPSDTGVVLAVSNLGPHIPVASHQQLFDRFVRLSPGRSRDASEGVGLGLPITKAIMHAHHGEVTVRSADGVNTFALEFTTR</sequence>
<proteinExistence type="predicted"/>
<reference evidence="17 18" key="1">
    <citation type="submission" date="2020-03" db="EMBL/GenBank/DDBJ databases">
        <title>Hydrogenophaga sp. nov. isolated from cyanobacterial mat.</title>
        <authorList>
            <person name="Thorat V."/>
            <person name="Kirdat K."/>
            <person name="Tiwarekar B."/>
            <person name="Costa E.D."/>
            <person name="Yadav A."/>
        </authorList>
    </citation>
    <scope>NUCLEOTIDE SEQUENCE [LARGE SCALE GENOMIC DNA]</scope>
    <source>
        <strain evidence="17 18">BA0156</strain>
    </source>
</reference>
<dbReference type="CDD" id="cd06225">
    <property type="entry name" value="HAMP"/>
    <property type="match status" value="1"/>
</dbReference>
<dbReference type="InterPro" id="IPR003594">
    <property type="entry name" value="HATPase_dom"/>
</dbReference>
<dbReference type="Gene3D" id="1.10.287.130">
    <property type="match status" value="1"/>
</dbReference>
<dbReference type="Pfam" id="PF00512">
    <property type="entry name" value="HisKA"/>
    <property type="match status" value="1"/>
</dbReference>
<evidence type="ECO:0000256" key="5">
    <source>
        <dbReference type="ARBA" id="ARBA00022553"/>
    </source>
</evidence>
<dbReference type="InterPro" id="IPR005467">
    <property type="entry name" value="His_kinase_dom"/>
</dbReference>
<dbReference type="EMBL" id="CP049989">
    <property type="protein sequence ID" value="QIM53480.1"/>
    <property type="molecule type" value="Genomic_DNA"/>
</dbReference>
<dbReference type="CDD" id="cd00082">
    <property type="entry name" value="HisKA"/>
    <property type="match status" value="1"/>
</dbReference>
<keyword evidence="4 14" id="KW-0997">Cell inner membrane</keyword>
<dbReference type="InterPro" id="IPR004358">
    <property type="entry name" value="Sig_transdc_His_kin-like_C"/>
</dbReference>
<evidence type="ECO:0000256" key="12">
    <source>
        <dbReference type="ARBA" id="ARBA00023012"/>
    </source>
</evidence>
<dbReference type="SUPFAM" id="SSF47384">
    <property type="entry name" value="Homodimeric domain of signal transducing histidine kinase"/>
    <property type="match status" value="1"/>
</dbReference>